<proteinExistence type="predicted"/>
<dbReference type="EMBL" id="OZ034818">
    <property type="protein sequence ID" value="CAL1390614.1"/>
    <property type="molecule type" value="Genomic_DNA"/>
</dbReference>
<accession>A0AAV2EXR4</accession>
<name>A0AAV2EXR4_9ROSI</name>
<keyword evidence="2" id="KW-1185">Reference proteome</keyword>
<protein>
    <submittedName>
        <fullName evidence="1">Uncharacterized protein</fullName>
    </submittedName>
</protein>
<dbReference type="Proteomes" id="UP001497516">
    <property type="component" value="Chromosome 5"/>
</dbReference>
<reference evidence="1 2" key="1">
    <citation type="submission" date="2024-04" db="EMBL/GenBank/DDBJ databases">
        <authorList>
            <person name="Fracassetti M."/>
        </authorList>
    </citation>
    <scope>NUCLEOTIDE SEQUENCE [LARGE SCALE GENOMIC DNA]</scope>
</reference>
<dbReference type="AlphaFoldDB" id="A0AAV2EXR4"/>
<evidence type="ECO:0000313" key="2">
    <source>
        <dbReference type="Proteomes" id="UP001497516"/>
    </source>
</evidence>
<evidence type="ECO:0000313" key="1">
    <source>
        <dbReference type="EMBL" id="CAL1390614.1"/>
    </source>
</evidence>
<gene>
    <name evidence="1" type="ORF">LTRI10_LOCUS31387</name>
</gene>
<sequence length="70" mass="7807">MRKEPCFPFLSFHFLGRAEKNLAGPQHQQHIALYTASQPASQRNIDGGQNKILCVFLPPSPPLPSQFICS</sequence>
<organism evidence="1 2">
    <name type="scientific">Linum trigynum</name>
    <dbReference type="NCBI Taxonomy" id="586398"/>
    <lineage>
        <taxon>Eukaryota</taxon>
        <taxon>Viridiplantae</taxon>
        <taxon>Streptophyta</taxon>
        <taxon>Embryophyta</taxon>
        <taxon>Tracheophyta</taxon>
        <taxon>Spermatophyta</taxon>
        <taxon>Magnoliopsida</taxon>
        <taxon>eudicotyledons</taxon>
        <taxon>Gunneridae</taxon>
        <taxon>Pentapetalae</taxon>
        <taxon>rosids</taxon>
        <taxon>fabids</taxon>
        <taxon>Malpighiales</taxon>
        <taxon>Linaceae</taxon>
        <taxon>Linum</taxon>
    </lineage>
</organism>